<dbReference type="GO" id="GO:0006285">
    <property type="term" value="P:base-excision repair, AP site formation"/>
    <property type="evidence" value="ECO:0007669"/>
    <property type="project" value="InterPro"/>
</dbReference>
<organism evidence="5 6">
    <name type="scientific">Entotheonella factor</name>
    <dbReference type="NCBI Taxonomy" id="1429438"/>
    <lineage>
        <taxon>Bacteria</taxon>
        <taxon>Pseudomonadati</taxon>
        <taxon>Nitrospinota/Tectimicrobiota group</taxon>
        <taxon>Candidatus Tectimicrobiota</taxon>
        <taxon>Candidatus Entotheonellia</taxon>
        <taxon>Candidatus Entotheonellales</taxon>
        <taxon>Candidatus Entotheonellaceae</taxon>
        <taxon>Candidatus Entotheonella</taxon>
    </lineage>
</organism>
<dbReference type="EMBL" id="AZHW01000404">
    <property type="protein sequence ID" value="ETW99770.1"/>
    <property type="molecule type" value="Genomic_DNA"/>
</dbReference>
<dbReference type="SMART" id="SM00986">
    <property type="entry name" value="UDG"/>
    <property type="match status" value="1"/>
</dbReference>
<gene>
    <name evidence="5" type="ORF">ETSY1_13810</name>
</gene>
<dbReference type="SMART" id="SM00987">
    <property type="entry name" value="UreE_C"/>
    <property type="match status" value="1"/>
</dbReference>
<dbReference type="GO" id="GO:0004844">
    <property type="term" value="F:uracil DNA N-glycosylase activity"/>
    <property type="evidence" value="ECO:0007669"/>
    <property type="project" value="TreeGrafter"/>
</dbReference>
<dbReference type="InterPro" id="IPR036895">
    <property type="entry name" value="Uracil-DNA_glycosylase-like_sf"/>
</dbReference>
<dbReference type="CDD" id="cd10028">
    <property type="entry name" value="UDG-F2_TDG_MUG"/>
    <property type="match status" value="1"/>
</dbReference>
<dbReference type="InterPro" id="IPR005122">
    <property type="entry name" value="Uracil-DNA_glycosylase-like"/>
</dbReference>
<keyword evidence="2" id="KW-0378">Hydrolase</keyword>
<dbReference type="HOGENOM" id="CLU_042829_3_2_7"/>
<keyword evidence="3" id="KW-0234">DNA repair</keyword>
<evidence type="ECO:0000313" key="5">
    <source>
        <dbReference type="EMBL" id="ETW99770.1"/>
    </source>
</evidence>
<dbReference type="GO" id="GO:0008263">
    <property type="term" value="F:pyrimidine-specific mismatch base pair DNA N-glycosylase activity"/>
    <property type="evidence" value="ECO:0007669"/>
    <property type="project" value="TreeGrafter"/>
</dbReference>
<accession>W4LPW9</accession>
<keyword evidence="1" id="KW-0227">DNA damage</keyword>
<evidence type="ECO:0000256" key="2">
    <source>
        <dbReference type="ARBA" id="ARBA00022801"/>
    </source>
</evidence>
<evidence type="ECO:0000256" key="3">
    <source>
        <dbReference type="ARBA" id="ARBA00023204"/>
    </source>
</evidence>
<evidence type="ECO:0000259" key="4">
    <source>
        <dbReference type="SMART" id="SM00986"/>
    </source>
</evidence>
<name>W4LPW9_ENTF1</name>
<dbReference type="Pfam" id="PF03167">
    <property type="entry name" value="UDG"/>
    <property type="match status" value="1"/>
</dbReference>
<comment type="caution">
    <text evidence="5">The sequence shown here is derived from an EMBL/GenBank/DDBJ whole genome shotgun (WGS) entry which is preliminary data.</text>
</comment>
<evidence type="ECO:0000313" key="6">
    <source>
        <dbReference type="Proteomes" id="UP000019141"/>
    </source>
</evidence>
<feature type="domain" description="Uracil-DNA glycosylase-like" evidence="4">
    <location>
        <begin position="5"/>
        <end position="163"/>
    </location>
</feature>
<evidence type="ECO:0000256" key="1">
    <source>
        <dbReference type="ARBA" id="ARBA00022763"/>
    </source>
</evidence>
<dbReference type="SUPFAM" id="SSF52141">
    <property type="entry name" value="Uracil-DNA glycosylase-like"/>
    <property type="match status" value="1"/>
</dbReference>
<dbReference type="AlphaFoldDB" id="W4LPW9"/>
<dbReference type="PANTHER" id="PTHR12159:SF9">
    <property type="entry name" value="G_T MISMATCH-SPECIFIC THYMINE DNA GLYCOSYLASE"/>
    <property type="match status" value="1"/>
</dbReference>
<dbReference type="Gene3D" id="3.40.470.10">
    <property type="entry name" value="Uracil-DNA glycosylase-like domain"/>
    <property type="match status" value="1"/>
</dbReference>
<dbReference type="InterPro" id="IPR015637">
    <property type="entry name" value="MUG/TDG"/>
</dbReference>
<dbReference type="PANTHER" id="PTHR12159">
    <property type="entry name" value="G/T AND G/U MISMATCH-SPECIFIC DNA GLYCOSYLASE"/>
    <property type="match status" value="1"/>
</dbReference>
<keyword evidence="6" id="KW-1185">Reference proteome</keyword>
<reference evidence="5 6" key="1">
    <citation type="journal article" date="2014" name="Nature">
        <title>An environmental bacterial taxon with a large and distinct metabolic repertoire.</title>
        <authorList>
            <person name="Wilson M.C."/>
            <person name="Mori T."/>
            <person name="Ruckert C."/>
            <person name="Uria A.R."/>
            <person name="Helf M.J."/>
            <person name="Takada K."/>
            <person name="Gernert C."/>
            <person name="Steffens U.A."/>
            <person name="Heycke N."/>
            <person name="Schmitt S."/>
            <person name="Rinke C."/>
            <person name="Helfrich E.J."/>
            <person name="Brachmann A.O."/>
            <person name="Gurgui C."/>
            <person name="Wakimoto T."/>
            <person name="Kracht M."/>
            <person name="Crusemann M."/>
            <person name="Hentschel U."/>
            <person name="Abe I."/>
            <person name="Matsunaga S."/>
            <person name="Kalinowski J."/>
            <person name="Takeyama H."/>
            <person name="Piel J."/>
        </authorList>
    </citation>
    <scope>NUCLEOTIDE SEQUENCE [LARGE SCALE GENOMIC DNA]</scope>
    <source>
        <strain evidence="6">TSY1</strain>
    </source>
</reference>
<sequence length="176" mass="19306">MQSLPDYLQPNLNLVFVGFNPGTRSAQVGHYYAGPGNLFWPLLYETGLISEPLTYRDDARLIEYRIGLTDLVKRSTPSSADLSTAEARAGAGILERKLLQYSPVVVCFNGKGVYGWYRGLRRVALGPQEDAIGRSRVFVVPSTSARNGRISRADKADMFRALAAFVSQHTGHTGLA</sequence>
<dbReference type="Proteomes" id="UP000019141">
    <property type="component" value="Unassembled WGS sequence"/>
</dbReference>
<proteinExistence type="predicted"/>
<protein>
    <recommendedName>
        <fullName evidence="4">Uracil-DNA glycosylase-like domain-containing protein</fullName>
    </recommendedName>
</protein>